<comment type="caution">
    <text evidence="1">The sequence shown here is derived from an EMBL/GenBank/DDBJ whole genome shotgun (WGS) entry which is preliminary data.</text>
</comment>
<gene>
    <name evidence="1" type="ORF">PZ740_09685</name>
</gene>
<accession>A0AAP3XRI4</accession>
<organism evidence="1 2">
    <name type="scientific">Marinimicrococcus flavescens</name>
    <dbReference type="NCBI Taxonomy" id="3031815"/>
    <lineage>
        <taxon>Bacteria</taxon>
        <taxon>Pseudomonadati</taxon>
        <taxon>Pseudomonadota</taxon>
        <taxon>Alphaproteobacteria</taxon>
        <taxon>Geminicoccales</taxon>
        <taxon>Geminicoccaceae</taxon>
        <taxon>Marinimicrococcus</taxon>
    </lineage>
</organism>
<dbReference type="RefSeq" id="WP_327789066.1">
    <property type="nucleotide sequence ID" value="NZ_JARGEQ010000091.1"/>
</dbReference>
<dbReference type="AlphaFoldDB" id="A0AAP3XRI4"/>
<keyword evidence="2" id="KW-1185">Reference proteome</keyword>
<evidence type="ECO:0000313" key="1">
    <source>
        <dbReference type="EMBL" id="MDF1586651.1"/>
    </source>
</evidence>
<name>A0AAP3XRI4_9PROT</name>
<proteinExistence type="predicted"/>
<sequence>MLNNGEACLPGRQLALEETYDCCRAAGLSHNEALGIARSVIEEIPGSRPDLPERRLVGLAVERAQAMLAKRRGAVSPQLC</sequence>
<dbReference type="Proteomes" id="UP001301140">
    <property type="component" value="Unassembled WGS sequence"/>
</dbReference>
<protein>
    <submittedName>
        <fullName evidence="1">Uncharacterized protein</fullName>
    </submittedName>
</protein>
<evidence type="ECO:0000313" key="2">
    <source>
        <dbReference type="Proteomes" id="UP001301140"/>
    </source>
</evidence>
<dbReference type="EMBL" id="JARGEQ010000091">
    <property type="protein sequence ID" value="MDF1586651.1"/>
    <property type="molecule type" value="Genomic_DNA"/>
</dbReference>
<reference evidence="1 2" key="1">
    <citation type="submission" date="2023-03" db="EMBL/GenBank/DDBJ databases">
        <title>YIM 152171 draft genome.</title>
        <authorList>
            <person name="Yang Z."/>
        </authorList>
    </citation>
    <scope>NUCLEOTIDE SEQUENCE [LARGE SCALE GENOMIC DNA]</scope>
    <source>
        <strain evidence="1 2">YIM 152171</strain>
    </source>
</reference>